<dbReference type="GO" id="GO:0007165">
    <property type="term" value="P:signal transduction"/>
    <property type="evidence" value="ECO:0007669"/>
    <property type="project" value="UniProtKB-KW"/>
</dbReference>
<dbReference type="FunFam" id="1.10.287.950:FF:000001">
    <property type="entry name" value="Methyl-accepting chemotaxis sensory transducer"/>
    <property type="match status" value="1"/>
</dbReference>
<evidence type="ECO:0000256" key="1">
    <source>
        <dbReference type="ARBA" id="ARBA00004370"/>
    </source>
</evidence>
<keyword evidence="3" id="KW-0145">Chemotaxis</keyword>
<keyword evidence="7" id="KW-1133">Transmembrane helix</keyword>
<feature type="domain" description="HAMP" evidence="9">
    <location>
        <begin position="149"/>
        <end position="201"/>
    </location>
</feature>
<dbReference type="KEGG" id="epi:Q3V30_16890"/>
<comment type="subcellular location">
    <subcellularLocation>
        <location evidence="1">Membrane</location>
    </subcellularLocation>
</comment>
<evidence type="ECO:0000256" key="5">
    <source>
        <dbReference type="ARBA" id="ARBA00029447"/>
    </source>
</evidence>
<keyword evidence="11" id="KW-1185">Reference proteome</keyword>
<dbReference type="PANTHER" id="PTHR43531">
    <property type="entry name" value="PROTEIN ICFG"/>
    <property type="match status" value="1"/>
</dbReference>
<evidence type="ECO:0000256" key="7">
    <source>
        <dbReference type="SAM" id="Phobius"/>
    </source>
</evidence>
<keyword evidence="4 6" id="KW-0807">Transducer</keyword>
<feature type="transmembrane region" description="Helical" evidence="7">
    <location>
        <begin position="12"/>
        <end position="33"/>
    </location>
</feature>
<name>A0AA50HLH4_9GAMM</name>
<dbReference type="GO" id="GO:0005886">
    <property type="term" value="C:plasma membrane"/>
    <property type="evidence" value="ECO:0007669"/>
    <property type="project" value="TreeGrafter"/>
</dbReference>
<evidence type="ECO:0000259" key="9">
    <source>
        <dbReference type="PROSITE" id="PS50885"/>
    </source>
</evidence>
<protein>
    <submittedName>
        <fullName evidence="10">Methyl-accepting chemotaxis protein</fullName>
    </submittedName>
</protein>
<evidence type="ECO:0000313" key="10">
    <source>
        <dbReference type="EMBL" id="WLS78126.1"/>
    </source>
</evidence>
<comment type="similarity">
    <text evidence="5">Belongs to the methyl-accepting chemotaxis (MCP) protein family.</text>
</comment>
<evidence type="ECO:0000313" key="11">
    <source>
        <dbReference type="Proteomes" id="UP001228139"/>
    </source>
</evidence>
<dbReference type="GO" id="GO:0004888">
    <property type="term" value="F:transmembrane signaling receptor activity"/>
    <property type="evidence" value="ECO:0007669"/>
    <property type="project" value="TreeGrafter"/>
</dbReference>
<dbReference type="SUPFAM" id="SSF58104">
    <property type="entry name" value="Methyl-accepting chemotaxis protein (MCP) signaling domain"/>
    <property type="match status" value="1"/>
</dbReference>
<dbReference type="RefSeq" id="WP_306207670.1">
    <property type="nucleotide sequence ID" value="NZ_CP132353.1"/>
</dbReference>
<sequence>MQLLRNFTIRRVVLWILIAVLSLMALATGYGTLLMREINRHADHTNVLAQQLVFLNHAGAVMQEGSAAEKASLLSDVPTGAAWDNYRNAIGTTAGYATAAQERLTTLQQELVTGHAALQAESTRLDRVFLIALGAAAALLLFCDRYLVVHLVRPVAKIRAHFRVIADGDLTQEVEDFGRNCVGQLVPLVREMQRSLLDTVVALRDNAVLLHREAGEIAGGNSDLSGRTATQAAAVEQTAASMEEITATVKHSAENARQASELAGVTTRTTQKGEQMVKTVVSAMDGIEQGSEKIRQFTATINGIAFQTNILALNAAVEAARAGEQGRGFAVVASEVRTLAQRSATAAKEIEGLIADTLARIGEGSRAATSAGHSMDEILRGVGSVNELIGQIALASDEQSKGISQVTLAVAELDRVTQQNATLVQEVSASAGSLSGRTEALGSVISRFTLPAM</sequence>
<organism evidence="10 11">
    <name type="scientific">Erwinia pyri</name>
    <dbReference type="NCBI Taxonomy" id="3062598"/>
    <lineage>
        <taxon>Bacteria</taxon>
        <taxon>Pseudomonadati</taxon>
        <taxon>Pseudomonadota</taxon>
        <taxon>Gammaproteobacteria</taxon>
        <taxon>Enterobacterales</taxon>
        <taxon>Erwiniaceae</taxon>
        <taxon>Erwinia</taxon>
    </lineage>
</organism>
<dbReference type="Gene3D" id="1.10.287.950">
    <property type="entry name" value="Methyl-accepting chemotaxis protein"/>
    <property type="match status" value="1"/>
</dbReference>
<keyword evidence="7" id="KW-0472">Membrane</keyword>
<dbReference type="InterPro" id="IPR051310">
    <property type="entry name" value="MCP_chemotaxis"/>
</dbReference>
<dbReference type="InterPro" id="IPR004089">
    <property type="entry name" value="MCPsignal_dom"/>
</dbReference>
<gene>
    <name evidence="10" type="ORF">Q3V30_16890</name>
</gene>
<dbReference type="PROSITE" id="PS50885">
    <property type="entry name" value="HAMP"/>
    <property type="match status" value="1"/>
</dbReference>
<reference evidence="10 11" key="1">
    <citation type="submission" date="2023-07" db="EMBL/GenBank/DDBJ databases">
        <title>Pathogenic bacteria of pear tree diseases.</title>
        <authorList>
            <person name="Zhang Z."/>
            <person name="He L."/>
            <person name="Huang R."/>
        </authorList>
    </citation>
    <scope>NUCLEOTIDE SEQUENCE [LARGE SCALE GENOMIC DNA]</scope>
    <source>
        <strain evidence="10 11">DE2</strain>
    </source>
</reference>
<dbReference type="SMART" id="SM00283">
    <property type="entry name" value="MA"/>
    <property type="match status" value="1"/>
</dbReference>
<dbReference type="SMART" id="SM00304">
    <property type="entry name" value="HAMP"/>
    <property type="match status" value="1"/>
</dbReference>
<evidence type="ECO:0000256" key="6">
    <source>
        <dbReference type="PROSITE-ProRule" id="PRU00284"/>
    </source>
</evidence>
<dbReference type="PANTHER" id="PTHR43531:SF14">
    <property type="entry name" value="METHYL-ACCEPTING CHEMOTAXIS PROTEIN I-RELATED"/>
    <property type="match status" value="1"/>
</dbReference>
<dbReference type="PROSITE" id="PS50111">
    <property type="entry name" value="CHEMOTAXIS_TRANSDUC_2"/>
    <property type="match status" value="1"/>
</dbReference>
<evidence type="ECO:0000256" key="3">
    <source>
        <dbReference type="ARBA" id="ARBA00022500"/>
    </source>
</evidence>
<evidence type="ECO:0000259" key="8">
    <source>
        <dbReference type="PROSITE" id="PS50111"/>
    </source>
</evidence>
<dbReference type="AlphaFoldDB" id="A0AA50HLH4"/>
<dbReference type="GO" id="GO:0006935">
    <property type="term" value="P:chemotaxis"/>
    <property type="evidence" value="ECO:0007669"/>
    <property type="project" value="UniProtKB-KW"/>
</dbReference>
<evidence type="ECO:0000256" key="4">
    <source>
        <dbReference type="ARBA" id="ARBA00023224"/>
    </source>
</evidence>
<keyword evidence="2" id="KW-0488">Methylation</keyword>
<dbReference type="InterPro" id="IPR003660">
    <property type="entry name" value="HAMP_dom"/>
</dbReference>
<proteinExistence type="inferred from homology"/>
<dbReference type="CDD" id="cd11386">
    <property type="entry name" value="MCP_signal"/>
    <property type="match status" value="1"/>
</dbReference>
<dbReference type="Proteomes" id="UP001228139">
    <property type="component" value="Chromosome"/>
</dbReference>
<evidence type="ECO:0000256" key="2">
    <source>
        <dbReference type="ARBA" id="ARBA00022481"/>
    </source>
</evidence>
<dbReference type="CDD" id="cd06225">
    <property type="entry name" value="HAMP"/>
    <property type="match status" value="1"/>
</dbReference>
<dbReference type="Pfam" id="PF00015">
    <property type="entry name" value="MCPsignal"/>
    <property type="match status" value="1"/>
</dbReference>
<dbReference type="EMBL" id="CP132353">
    <property type="protein sequence ID" value="WLS78126.1"/>
    <property type="molecule type" value="Genomic_DNA"/>
</dbReference>
<feature type="domain" description="Methyl-accepting transducer" evidence="8">
    <location>
        <begin position="206"/>
        <end position="435"/>
    </location>
</feature>
<accession>A0AA50HLH4</accession>
<keyword evidence="7" id="KW-0812">Transmembrane</keyword>